<protein>
    <submittedName>
        <fullName evidence="2">Uncharacterized protein</fullName>
    </submittedName>
</protein>
<dbReference type="Proteomes" id="UP000001075">
    <property type="component" value="Unassembled WGS sequence"/>
</dbReference>
<evidence type="ECO:0000313" key="2">
    <source>
        <dbReference type="EMBL" id="EGV96577.1"/>
    </source>
</evidence>
<name>G3HK01_CRIGR</name>
<reference evidence="3" key="1">
    <citation type="journal article" date="2011" name="Nat. Biotechnol.">
        <title>The genomic sequence of the Chinese hamster ovary (CHO)-K1 cell line.</title>
        <authorList>
            <person name="Xu X."/>
            <person name="Nagarajan H."/>
            <person name="Lewis N.E."/>
            <person name="Pan S."/>
            <person name="Cai Z."/>
            <person name="Liu X."/>
            <person name="Chen W."/>
            <person name="Xie M."/>
            <person name="Wang W."/>
            <person name="Hammond S."/>
            <person name="Andersen M.R."/>
            <person name="Neff N."/>
            <person name="Passarelli B."/>
            <person name="Koh W."/>
            <person name="Fan H.C."/>
            <person name="Wang J."/>
            <person name="Gui Y."/>
            <person name="Lee K.H."/>
            <person name="Betenbaugh M.J."/>
            <person name="Quake S.R."/>
            <person name="Famili I."/>
            <person name="Palsson B.O."/>
            <person name="Wang J."/>
        </authorList>
    </citation>
    <scope>NUCLEOTIDE SEQUENCE [LARGE SCALE GENOMIC DNA]</scope>
    <source>
        <strain evidence="3">CHO K1 cell line</strain>
    </source>
</reference>
<sequence length="110" mass="12499">MLLTAKKQFQGFYGKVLHEAKLLLQKKDSTTAANKHFIICNTTHLLPQEHELTSATSRGQKLLGDRRQGVTRKIDYTQGSPKDPDPCPKLLNRAYQMELQGAERPETEIH</sequence>
<evidence type="ECO:0000313" key="3">
    <source>
        <dbReference type="Proteomes" id="UP000001075"/>
    </source>
</evidence>
<feature type="region of interest" description="Disordered" evidence="1">
    <location>
        <begin position="56"/>
        <end position="88"/>
    </location>
</feature>
<dbReference type="EMBL" id="JH000448">
    <property type="protein sequence ID" value="EGV96577.1"/>
    <property type="molecule type" value="Genomic_DNA"/>
</dbReference>
<gene>
    <name evidence="2" type="ORF">I79_011009</name>
</gene>
<accession>G3HK01</accession>
<feature type="compositionally biased region" description="Basic and acidic residues" evidence="1">
    <location>
        <begin position="63"/>
        <end position="75"/>
    </location>
</feature>
<evidence type="ECO:0000256" key="1">
    <source>
        <dbReference type="SAM" id="MobiDB-lite"/>
    </source>
</evidence>
<dbReference type="InParanoid" id="G3HK01"/>
<proteinExistence type="predicted"/>
<organism evidence="2 3">
    <name type="scientific">Cricetulus griseus</name>
    <name type="common">Chinese hamster</name>
    <name type="synonym">Cricetulus barabensis griseus</name>
    <dbReference type="NCBI Taxonomy" id="10029"/>
    <lineage>
        <taxon>Eukaryota</taxon>
        <taxon>Metazoa</taxon>
        <taxon>Chordata</taxon>
        <taxon>Craniata</taxon>
        <taxon>Vertebrata</taxon>
        <taxon>Euteleostomi</taxon>
        <taxon>Mammalia</taxon>
        <taxon>Eutheria</taxon>
        <taxon>Euarchontoglires</taxon>
        <taxon>Glires</taxon>
        <taxon>Rodentia</taxon>
        <taxon>Myomorpha</taxon>
        <taxon>Muroidea</taxon>
        <taxon>Cricetidae</taxon>
        <taxon>Cricetinae</taxon>
        <taxon>Cricetulus</taxon>
    </lineage>
</organism>
<dbReference type="AlphaFoldDB" id="G3HK01"/>